<dbReference type="InterPro" id="IPR036465">
    <property type="entry name" value="vWFA_dom_sf"/>
</dbReference>
<name>A0ABN4YGJ3_9GAMM</name>
<dbReference type="Pfam" id="PF13768">
    <property type="entry name" value="VWA_3"/>
    <property type="match status" value="1"/>
</dbReference>
<dbReference type="PANTHER" id="PTHR45737">
    <property type="entry name" value="VON WILLEBRAND FACTOR A DOMAIN-CONTAINING PROTEIN 5A"/>
    <property type="match status" value="1"/>
</dbReference>
<feature type="transmembrane region" description="Helical" evidence="2">
    <location>
        <begin position="41"/>
        <end position="64"/>
    </location>
</feature>
<gene>
    <name evidence="5" type="ORF">SJ2017_1731</name>
</gene>
<proteinExistence type="predicted"/>
<dbReference type="Gene3D" id="3.40.50.410">
    <property type="entry name" value="von Willebrand factor, type A domain"/>
    <property type="match status" value="1"/>
</dbReference>
<evidence type="ECO:0000259" key="3">
    <source>
        <dbReference type="PROSITE" id="PS50234"/>
    </source>
</evidence>
<protein>
    <submittedName>
        <fullName evidence="5">Cell wall anchor protein</fullName>
    </submittedName>
</protein>
<sequence>MKGINSKAHCYAIADKACLSGYESNKPTPSDRSCNNCGQSILGYSVSASVLLGLMVLSVLFPVYAMATSVTTDLETVIPIESRYQEVTQGVLRYQQVGQQYENLPLSTDVTMNVSGWTNRVSVKQTFMNNSSEWINGSYVFPLSHDSAVDSMRLIIGDRSIEGVIQPKKQAKANFEKAKSQGKRASLVSQQRPNIFTTEIANLGPSETAIVEITYQEKLNYKEGMFSLRFPMTITPRYTPAHLQRQDSQQGLASSAEKSNADIKQHSYLSYQSLSSKLPDSVTRYLPEYFIDETQSEILSDPYLQQDLNVGLEESNHNALMVNMTVNLDAGFDVKAEAITSPYHKIAKVRQAAQVQSFSNHQQWLVSFAKPEKANKDFVLQWRAEHQESYQPIAAVFSQQGQTHQKKTDSANSKNDNSPHVSGLKDVQYDLVMLSPPLISEKHTEDTSHTPRELILVIDTSGSMQGAALSQAKQSILYALAGLRAQDKFNIYEFNHKVNRLSQQSLAGTSSNIGRAHQFVKGLQANGGTEIGKALSVALQVEQAQAVSDISHFLRQVIFITDGAVSNEHGIFQQIEAELGQSRLFTVGIGAAPNSYFMERAALFGRGTFTYIGSTSEVNQKITKLMAKIEKPVATNVSLTYADGTIPDYWPAQIPDLYTNEPILVSVKSPAYNQQDFIVSGYTQGQYWQKQIKRQDNTSASHNASGLDLLWANAQIQAIEATRTQANQQRIKKQVEALGMKYHLVTSQTSLVAIDTTPVKPMAEMAVQKRVKRHLPAGRNQSVGVLPQTATSSRLNVLIGLSLLLIALLNACWLKGYLPGQKLILPKKPNEEACL</sequence>
<organism evidence="5 6">
    <name type="scientific">Shewanella japonica</name>
    <dbReference type="NCBI Taxonomy" id="93973"/>
    <lineage>
        <taxon>Bacteria</taxon>
        <taxon>Pseudomonadati</taxon>
        <taxon>Pseudomonadota</taxon>
        <taxon>Gammaproteobacteria</taxon>
        <taxon>Alteromonadales</taxon>
        <taxon>Shewanellaceae</taxon>
        <taxon>Shewanella</taxon>
    </lineage>
</organism>
<evidence type="ECO:0000259" key="4">
    <source>
        <dbReference type="PROSITE" id="PS51468"/>
    </source>
</evidence>
<dbReference type="InterPro" id="IPR002035">
    <property type="entry name" value="VWF_A"/>
</dbReference>
<dbReference type="RefSeq" id="WP_080915520.1">
    <property type="nucleotide sequence ID" value="NZ_CP020472.1"/>
</dbReference>
<feature type="compositionally biased region" description="Polar residues" evidence="1">
    <location>
        <begin position="410"/>
        <end position="420"/>
    </location>
</feature>
<keyword evidence="6" id="KW-1185">Reference proteome</keyword>
<dbReference type="SUPFAM" id="SSF53300">
    <property type="entry name" value="vWA-like"/>
    <property type="match status" value="1"/>
</dbReference>
<evidence type="ECO:0000256" key="2">
    <source>
        <dbReference type="SAM" id="Phobius"/>
    </source>
</evidence>
<dbReference type="PROSITE" id="PS50234">
    <property type="entry name" value="VWFA"/>
    <property type="match status" value="1"/>
</dbReference>
<evidence type="ECO:0000256" key="1">
    <source>
        <dbReference type="SAM" id="MobiDB-lite"/>
    </source>
</evidence>
<keyword evidence="2" id="KW-1133">Transmembrane helix</keyword>
<dbReference type="Pfam" id="PF08487">
    <property type="entry name" value="VIT"/>
    <property type="match status" value="1"/>
</dbReference>
<feature type="domain" description="VIT" evidence="4">
    <location>
        <begin position="89"/>
        <end position="217"/>
    </location>
</feature>
<keyword evidence="2" id="KW-0812">Transmembrane</keyword>
<reference evidence="5 6" key="1">
    <citation type="submission" date="2017-03" db="EMBL/GenBank/DDBJ databases">
        <title>Genome sequencing of Shewanella japonica KCTC 22435.</title>
        <authorList>
            <person name="Kim K.M."/>
        </authorList>
    </citation>
    <scope>NUCLEOTIDE SEQUENCE [LARGE SCALE GENOMIC DNA]</scope>
    <source>
        <strain evidence="5 6">KCTC 22435</strain>
    </source>
</reference>
<dbReference type="PANTHER" id="PTHR45737:SF6">
    <property type="entry name" value="VON WILLEBRAND FACTOR A DOMAIN-CONTAINING PROTEIN 5A"/>
    <property type="match status" value="1"/>
</dbReference>
<keyword evidence="2" id="KW-0472">Membrane</keyword>
<feature type="region of interest" description="Disordered" evidence="1">
    <location>
        <begin position="398"/>
        <end position="423"/>
    </location>
</feature>
<dbReference type="InterPro" id="IPR013694">
    <property type="entry name" value="VIT"/>
</dbReference>
<evidence type="ECO:0000313" key="6">
    <source>
        <dbReference type="Proteomes" id="UP000191820"/>
    </source>
</evidence>
<accession>A0ABN4YGJ3</accession>
<dbReference type="PROSITE" id="PS51468">
    <property type="entry name" value="VIT"/>
    <property type="match status" value="1"/>
</dbReference>
<evidence type="ECO:0000313" key="5">
    <source>
        <dbReference type="EMBL" id="ARD22044.1"/>
    </source>
</evidence>
<dbReference type="Proteomes" id="UP000191820">
    <property type="component" value="Chromosome"/>
</dbReference>
<dbReference type="EMBL" id="CP020472">
    <property type="protein sequence ID" value="ARD22044.1"/>
    <property type="molecule type" value="Genomic_DNA"/>
</dbReference>
<feature type="domain" description="VWFA" evidence="3">
    <location>
        <begin position="453"/>
        <end position="629"/>
    </location>
</feature>
<dbReference type="InterPro" id="IPR022440">
    <property type="entry name" value="CHP03788"/>
</dbReference>
<dbReference type="SMART" id="SM00609">
    <property type="entry name" value="VIT"/>
    <property type="match status" value="1"/>
</dbReference>
<dbReference type="NCBIfam" id="TIGR03788">
    <property type="entry name" value="marine_srt_targ"/>
    <property type="match status" value="1"/>
</dbReference>
<dbReference type="SMART" id="SM00327">
    <property type="entry name" value="VWA"/>
    <property type="match status" value="1"/>
</dbReference>